<evidence type="ECO:0000259" key="1">
    <source>
        <dbReference type="PROSITE" id="PS00022"/>
    </source>
</evidence>
<dbReference type="Pfam" id="PF24893">
    <property type="entry name" value="DUF7743"/>
    <property type="match status" value="1"/>
</dbReference>
<gene>
    <name evidence="3" type="ORF">DICPUDRAFT_80825</name>
</gene>
<sequence>MDYNNVFVNGQISQSDQNVFLTIDPNNRYSRYPDKTDLLKCTFGIKFIVQYITSPILEPLSGLFINNYDTFYELITTQDAGQGLTSKFRIKDRDNQTLFTDFNLELFCHSIDVDSLEIKALPPFLEPQLQNNIKTFYFYLSIKGLKYPVPLSIEPSLASNGITIISTPIEECLYILMVTNINVQYFLDLNAEFNLNFTDNRKIIVKSETIFRTTNYQNITYKVYPETLSNILFRYPQNGFLFSPVVIVKSDLTPENAYFLSKIGSQAPPTFKLASQSLDSGNNMVYNYIFPISVNSGASTDFLLSYNNGSTSIFDTGAIPQSSLSLGPLDTFSLLFNNIAGTYFLTNLKYQTSFCGFSFVSEFPYGFIEGTNSAFYYKSVFFQKLSNGITDRVTFQEYTQSFLIDLQNPNSVSTTDISPPKVTHLEFIHISGFIFLFKVGLSDETAVKQILIGKYIKKSIACEGIIDGDCKNGLFESAIDIEDLYGYLALDSYGNQKDFNKDSYLYTNSEGFSVYFTIPVPDVQYYPLKFLLTDDISTEDFQENLIKESTIRWDDRLKLFYCDFIVPKNTNHKVINYKISSPYKGVKSHAFPPLRVLKTNFDNDGPIISSITNIDGKTGWRIGITDTPNGFGNGYIKAIVIAIYIAIISPFNVTAFYPTKTNTFIVLPTYFNTTGLLKPFEPTSTPELTKTPIPTNKPQQCLGSPLCGGPSHGKCVENQGCVCVSPWIGIDCSSRIVIVDPPLANNSDPSTEIVLP</sequence>
<dbReference type="PROSITE" id="PS00022">
    <property type="entry name" value="EGF_1"/>
    <property type="match status" value="1"/>
</dbReference>
<dbReference type="OrthoDB" id="21427at2759"/>
<feature type="domain" description="EGF-like" evidence="1 2">
    <location>
        <begin position="721"/>
        <end position="732"/>
    </location>
</feature>
<dbReference type="VEuPathDB" id="AmoebaDB:DICPUDRAFT_80825"/>
<dbReference type="RefSeq" id="XP_003290063.1">
    <property type="nucleotide sequence ID" value="XM_003290015.1"/>
</dbReference>
<dbReference type="PANTHER" id="PTHR31378:SF29">
    <property type="entry name" value="EGF-LIKE DOMAIN-CONTAINING PROTEIN-RELATED"/>
    <property type="match status" value="1"/>
</dbReference>
<dbReference type="PANTHER" id="PTHR31378">
    <property type="entry name" value="EGF-LIKE DOMAIN-CONTAINING PROTEIN-RELATED-RELATED"/>
    <property type="match status" value="1"/>
</dbReference>
<reference evidence="4" key="1">
    <citation type="journal article" date="2011" name="Genome Biol.">
        <title>Comparative genomics of the social amoebae Dictyostelium discoideum and Dictyostelium purpureum.</title>
        <authorList>
            <consortium name="US DOE Joint Genome Institute (JGI-PGF)"/>
            <person name="Sucgang R."/>
            <person name="Kuo A."/>
            <person name="Tian X."/>
            <person name="Salerno W."/>
            <person name="Parikh A."/>
            <person name="Feasley C.L."/>
            <person name="Dalin E."/>
            <person name="Tu H."/>
            <person name="Huang E."/>
            <person name="Barry K."/>
            <person name="Lindquist E."/>
            <person name="Shapiro H."/>
            <person name="Bruce D."/>
            <person name="Schmutz J."/>
            <person name="Salamov A."/>
            <person name="Fey P."/>
            <person name="Gaudet P."/>
            <person name="Anjard C."/>
            <person name="Babu M.M."/>
            <person name="Basu S."/>
            <person name="Bushmanova Y."/>
            <person name="van der Wel H."/>
            <person name="Katoh-Kurasawa M."/>
            <person name="Dinh C."/>
            <person name="Coutinho P.M."/>
            <person name="Saito T."/>
            <person name="Elias M."/>
            <person name="Schaap P."/>
            <person name="Kay R.R."/>
            <person name="Henrissat B."/>
            <person name="Eichinger L."/>
            <person name="Rivero F."/>
            <person name="Putnam N.H."/>
            <person name="West C.M."/>
            <person name="Loomis W.F."/>
            <person name="Chisholm R.L."/>
            <person name="Shaulsky G."/>
            <person name="Strassmann J.E."/>
            <person name="Queller D.C."/>
            <person name="Kuspa A."/>
            <person name="Grigoriev I.V."/>
        </authorList>
    </citation>
    <scope>NUCLEOTIDE SEQUENCE [LARGE SCALE GENOMIC DNA]</scope>
    <source>
        <strain evidence="4">QSDP1</strain>
    </source>
</reference>
<dbReference type="GeneID" id="10504419"/>
<proteinExistence type="predicted"/>
<dbReference type="KEGG" id="dpp:DICPUDRAFT_80825"/>
<dbReference type="Pfam" id="PF25820">
    <property type="entry name" value="DUF7949"/>
    <property type="match status" value="1"/>
</dbReference>
<evidence type="ECO:0000259" key="2">
    <source>
        <dbReference type="PROSITE" id="PS01186"/>
    </source>
</evidence>
<evidence type="ECO:0000313" key="3">
    <source>
        <dbReference type="EMBL" id="EGC33399.1"/>
    </source>
</evidence>
<accession>F0ZRN1</accession>
<dbReference type="InterPro" id="IPR057709">
    <property type="entry name" value="DUF7949"/>
</dbReference>
<name>F0ZRN1_DICPU</name>
<dbReference type="InterPro" id="IPR000742">
    <property type="entry name" value="EGF"/>
</dbReference>
<dbReference type="InterPro" id="IPR056645">
    <property type="entry name" value="DUF7743"/>
</dbReference>
<dbReference type="AlphaFoldDB" id="F0ZRN1"/>
<dbReference type="Proteomes" id="UP000001064">
    <property type="component" value="Unassembled WGS sequence"/>
</dbReference>
<protein>
    <recommendedName>
        <fullName evidence="1 2">EGF-like domain-containing protein</fullName>
    </recommendedName>
</protein>
<dbReference type="InParanoid" id="F0ZRN1"/>
<dbReference type="EMBL" id="GL871143">
    <property type="protein sequence ID" value="EGC33399.1"/>
    <property type="molecule type" value="Genomic_DNA"/>
</dbReference>
<evidence type="ECO:0000313" key="4">
    <source>
        <dbReference type="Proteomes" id="UP000001064"/>
    </source>
</evidence>
<organism evidence="3 4">
    <name type="scientific">Dictyostelium purpureum</name>
    <name type="common">Slime mold</name>
    <dbReference type="NCBI Taxonomy" id="5786"/>
    <lineage>
        <taxon>Eukaryota</taxon>
        <taxon>Amoebozoa</taxon>
        <taxon>Evosea</taxon>
        <taxon>Eumycetozoa</taxon>
        <taxon>Dictyostelia</taxon>
        <taxon>Dictyosteliales</taxon>
        <taxon>Dictyosteliaceae</taxon>
        <taxon>Dictyostelium</taxon>
    </lineage>
</organism>
<keyword evidence="4" id="KW-1185">Reference proteome</keyword>
<dbReference type="PROSITE" id="PS01186">
    <property type="entry name" value="EGF_2"/>
    <property type="match status" value="1"/>
</dbReference>